<comment type="caution">
    <text evidence="2">The sequence shown here is derived from an EMBL/GenBank/DDBJ whole genome shotgun (WGS) entry which is preliminary data.</text>
</comment>
<sequence>MVSRRQDIGPSWSYLVVRRRLQVLRSLVTPVLVPLSCCEFIMAPRRHRVQEVAEQTPKQEARDAPPPQQIQPGLQNAHSGVLPQPPSPPQAAQGFN</sequence>
<keyword evidence="3" id="KW-1185">Reference proteome</keyword>
<dbReference type="Proteomes" id="UP000652761">
    <property type="component" value="Unassembled WGS sequence"/>
</dbReference>
<gene>
    <name evidence="2" type="ORF">Taro_054651</name>
</gene>
<protein>
    <submittedName>
        <fullName evidence="2">Uncharacterized protein</fullName>
    </submittedName>
</protein>
<feature type="region of interest" description="Disordered" evidence="1">
    <location>
        <begin position="49"/>
        <end position="96"/>
    </location>
</feature>
<evidence type="ECO:0000256" key="1">
    <source>
        <dbReference type="SAM" id="MobiDB-lite"/>
    </source>
</evidence>
<name>A0A843XP30_COLES</name>
<organism evidence="2 3">
    <name type="scientific">Colocasia esculenta</name>
    <name type="common">Wild taro</name>
    <name type="synonym">Arum esculentum</name>
    <dbReference type="NCBI Taxonomy" id="4460"/>
    <lineage>
        <taxon>Eukaryota</taxon>
        <taxon>Viridiplantae</taxon>
        <taxon>Streptophyta</taxon>
        <taxon>Embryophyta</taxon>
        <taxon>Tracheophyta</taxon>
        <taxon>Spermatophyta</taxon>
        <taxon>Magnoliopsida</taxon>
        <taxon>Liliopsida</taxon>
        <taxon>Araceae</taxon>
        <taxon>Aroideae</taxon>
        <taxon>Colocasieae</taxon>
        <taxon>Colocasia</taxon>
    </lineage>
</organism>
<reference evidence="2" key="1">
    <citation type="submission" date="2017-07" db="EMBL/GenBank/DDBJ databases">
        <title>Taro Niue Genome Assembly and Annotation.</title>
        <authorList>
            <person name="Atibalentja N."/>
            <person name="Keating K."/>
            <person name="Fields C.J."/>
        </authorList>
    </citation>
    <scope>NUCLEOTIDE SEQUENCE</scope>
    <source>
        <strain evidence="2">Niue_2</strain>
        <tissue evidence="2">Leaf</tissue>
    </source>
</reference>
<accession>A0A843XP30</accession>
<evidence type="ECO:0000313" key="3">
    <source>
        <dbReference type="Proteomes" id="UP000652761"/>
    </source>
</evidence>
<evidence type="ECO:0000313" key="2">
    <source>
        <dbReference type="EMBL" id="MQM21608.1"/>
    </source>
</evidence>
<dbReference type="AlphaFoldDB" id="A0A843XP30"/>
<proteinExistence type="predicted"/>
<dbReference type="EMBL" id="NMUH01011295">
    <property type="protein sequence ID" value="MQM21608.1"/>
    <property type="molecule type" value="Genomic_DNA"/>
</dbReference>